<evidence type="ECO:0000313" key="2">
    <source>
        <dbReference type="EMBL" id="SPD30628.1"/>
    </source>
</evidence>
<sequence>MDCQSSDVNALGDALNESLNIRDVHESESASDWHEEEDIREWEATSSKKRLNKCGSFPYPNMMLPPSSSSDEEGEEDEEPETVSQGVFSMESEDQACSQSISSPTPLKLVSSMKGSREKLGILREKLTVKWAPDVYDPIPTLMSHSVKNKSSHKSKNNKKNDKKNGKKGHKNSSQGGSGKDKKQSRKASKSSNEFEGFEVGSSNSHCGNSFRRKSRTEVHFSVAEAL</sequence>
<accession>A0A2N9J1D3</accession>
<evidence type="ECO:0000256" key="1">
    <source>
        <dbReference type="SAM" id="MobiDB-lite"/>
    </source>
</evidence>
<dbReference type="PANTHER" id="PTHR34952">
    <property type="entry name" value="OS05G0113500 PROTEIN"/>
    <property type="match status" value="1"/>
</dbReference>
<feature type="compositionally biased region" description="Acidic residues" evidence="1">
    <location>
        <begin position="70"/>
        <end position="81"/>
    </location>
</feature>
<name>A0A2N9J1D3_FAGSY</name>
<gene>
    <name evidence="2" type="ORF">FSB_LOCUS58510</name>
</gene>
<dbReference type="EMBL" id="OIVN01006326">
    <property type="protein sequence ID" value="SPD30628.1"/>
    <property type="molecule type" value="Genomic_DNA"/>
</dbReference>
<feature type="compositionally biased region" description="Basic residues" evidence="1">
    <location>
        <begin position="147"/>
        <end position="158"/>
    </location>
</feature>
<feature type="compositionally biased region" description="Basic and acidic residues" evidence="1">
    <location>
        <begin position="20"/>
        <end position="33"/>
    </location>
</feature>
<dbReference type="PANTHER" id="PTHR34952:SF2">
    <property type="entry name" value="OS05G0113500 PROTEIN"/>
    <property type="match status" value="1"/>
</dbReference>
<feature type="region of interest" description="Disordered" evidence="1">
    <location>
        <begin position="1"/>
        <end position="115"/>
    </location>
</feature>
<dbReference type="AlphaFoldDB" id="A0A2N9J1D3"/>
<protein>
    <submittedName>
        <fullName evidence="2">Uncharacterized protein</fullName>
    </submittedName>
</protein>
<reference evidence="2" key="1">
    <citation type="submission" date="2018-02" db="EMBL/GenBank/DDBJ databases">
        <authorList>
            <person name="Cohen D.B."/>
            <person name="Kent A.D."/>
        </authorList>
    </citation>
    <scope>NUCLEOTIDE SEQUENCE</scope>
</reference>
<proteinExistence type="predicted"/>
<feature type="region of interest" description="Disordered" evidence="1">
    <location>
        <begin position="134"/>
        <end position="227"/>
    </location>
</feature>
<organism evidence="2">
    <name type="scientific">Fagus sylvatica</name>
    <name type="common">Beechnut</name>
    <dbReference type="NCBI Taxonomy" id="28930"/>
    <lineage>
        <taxon>Eukaryota</taxon>
        <taxon>Viridiplantae</taxon>
        <taxon>Streptophyta</taxon>
        <taxon>Embryophyta</taxon>
        <taxon>Tracheophyta</taxon>
        <taxon>Spermatophyta</taxon>
        <taxon>Magnoliopsida</taxon>
        <taxon>eudicotyledons</taxon>
        <taxon>Gunneridae</taxon>
        <taxon>Pentapetalae</taxon>
        <taxon>rosids</taxon>
        <taxon>fabids</taxon>
        <taxon>Fagales</taxon>
        <taxon>Fagaceae</taxon>
        <taxon>Fagus</taxon>
    </lineage>
</organism>
<feature type="compositionally biased region" description="Polar residues" evidence="1">
    <location>
        <begin position="95"/>
        <end position="105"/>
    </location>
</feature>